<organism evidence="3 4">
    <name type="scientific">Micromonospora zingiberis</name>
    <dbReference type="NCBI Taxonomy" id="2053011"/>
    <lineage>
        <taxon>Bacteria</taxon>
        <taxon>Bacillati</taxon>
        <taxon>Actinomycetota</taxon>
        <taxon>Actinomycetes</taxon>
        <taxon>Micromonosporales</taxon>
        <taxon>Micromonosporaceae</taxon>
        <taxon>Micromonospora</taxon>
    </lineage>
</organism>
<name>A0A4R0GMX9_9ACTN</name>
<feature type="compositionally biased region" description="Low complexity" evidence="1">
    <location>
        <begin position="740"/>
        <end position="751"/>
    </location>
</feature>
<dbReference type="Gene3D" id="3.20.110.10">
    <property type="entry name" value="Glycoside hydrolase 38, N terminal domain"/>
    <property type="match status" value="1"/>
</dbReference>
<evidence type="ECO:0000313" key="3">
    <source>
        <dbReference type="EMBL" id="TCB96871.1"/>
    </source>
</evidence>
<dbReference type="SUPFAM" id="SSF88713">
    <property type="entry name" value="Glycoside hydrolase/deacetylase"/>
    <property type="match status" value="1"/>
</dbReference>
<evidence type="ECO:0000256" key="1">
    <source>
        <dbReference type="SAM" id="MobiDB-lite"/>
    </source>
</evidence>
<proteinExistence type="predicted"/>
<gene>
    <name evidence="3" type="ORF">E0H26_14805</name>
</gene>
<evidence type="ECO:0000259" key="2">
    <source>
        <dbReference type="Pfam" id="PF01074"/>
    </source>
</evidence>
<comment type="caution">
    <text evidence="3">The sequence shown here is derived from an EMBL/GenBank/DDBJ whole genome shotgun (WGS) entry which is preliminary data.</text>
</comment>
<dbReference type="GO" id="GO:0009313">
    <property type="term" value="P:oligosaccharide catabolic process"/>
    <property type="evidence" value="ECO:0007669"/>
    <property type="project" value="TreeGrafter"/>
</dbReference>
<protein>
    <recommendedName>
        <fullName evidence="2">Glycoside hydrolase family 38 N-terminal domain-containing protein</fullName>
    </recommendedName>
</protein>
<feature type="region of interest" description="Disordered" evidence="1">
    <location>
        <begin position="740"/>
        <end position="759"/>
    </location>
</feature>
<dbReference type="PANTHER" id="PTHR46017:SF1">
    <property type="entry name" value="ALPHA-MANNOSIDASE 2C1"/>
    <property type="match status" value="1"/>
</dbReference>
<dbReference type="OrthoDB" id="237949at2"/>
<feature type="domain" description="Glycoside hydrolase family 38 N-terminal" evidence="2">
    <location>
        <begin position="277"/>
        <end position="549"/>
    </location>
</feature>
<dbReference type="PANTHER" id="PTHR46017">
    <property type="entry name" value="ALPHA-MANNOSIDASE 2C1"/>
    <property type="match status" value="1"/>
</dbReference>
<dbReference type="InterPro" id="IPR011013">
    <property type="entry name" value="Gal_mutarotase_sf_dom"/>
</dbReference>
<feature type="compositionally biased region" description="Basic and acidic residues" evidence="1">
    <location>
        <begin position="819"/>
        <end position="834"/>
    </location>
</feature>
<feature type="region of interest" description="Disordered" evidence="1">
    <location>
        <begin position="812"/>
        <end position="845"/>
    </location>
</feature>
<dbReference type="SUPFAM" id="SSF74650">
    <property type="entry name" value="Galactose mutarotase-like"/>
    <property type="match status" value="1"/>
</dbReference>
<dbReference type="InterPro" id="IPR027291">
    <property type="entry name" value="Glyco_hydro_38_N_sf"/>
</dbReference>
<dbReference type="Pfam" id="PF01074">
    <property type="entry name" value="Glyco_hydro_38N"/>
    <property type="match status" value="1"/>
</dbReference>
<accession>A0A4R0GMX9</accession>
<dbReference type="InterPro" id="IPR000602">
    <property type="entry name" value="Glyco_hydro_38_N"/>
</dbReference>
<evidence type="ECO:0000313" key="4">
    <source>
        <dbReference type="Proteomes" id="UP000292274"/>
    </source>
</evidence>
<dbReference type="GO" id="GO:0030246">
    <property type="term" value="F:carbohydrate binding"/>
    <property type="evidence" value="ECO:0007669"/>
    <property type="project" value="InterPro"/>
</dbReference>
<dbReference type="InterPro" id="IPR011330">
    <property type="entry name" value="Glyco_hydro/deAcase_b/a-brl"/>
</dbReference>
<keyword evidence="4" id="KW-1185">Reference proteome</keyword>
<dbReference type="EMBL" id="SJJR01000008">
    <property type="protein sequence ID" value="TCB96871.1"/>
    <property type="molecule type" value="Genomic_DNA"/>
</dbReference>
<sequence length="1174" mass="127641">MTAVAAPILAPTVLTLAVPGVDLPAFQPGPLNAGTGWQPHRVALPVHVPPGVNPTGGWLLRLEFAAGHGPCPDLEIEVDGIHRGLFHPRVRRDDRAETYRHGPIAGDVTLDVPLPAAWLAPGEHTITVTTTLDTAAATGPVPVPGDEPRRHREQFGNHFGSGITWHRLTLRPAAETAPAHPAAELVATPLFVAHPDGLHELLELTVSVPAGTAWPDTAEVLLDGRVHRFDLRRPERHFGQVRVRFPVPEPATGTLAEIRLDAATVGTVELHPARKWTLHLIPHVHLDVGYTDTQGKVQELHSRNLDRALAQLDRDPDFAFSVDGSLVVGEYLATRSTDRAQRVLAALRSGRLAVNVFHSLFLSGVVSLEETYRAAYLAARLRDEYDVPVDYANLTDVPSYSSALPSILRALGIEAFVGIENHHRGGNADSDTQHLASPVMWEGIGGDRILTHFSDQYSQLRFMVGDPQTIAGGAHAFCRLLARYDRPDYLPTDLAVIGTHADNEDLADGDAGFAARWNAVYAYPRIRVSTMADYLAAIRPLADRLPVWRGDGGSYWEDGVGTGATVTAEHRQAQAALPAAEGLAALIAHLDPRYRPNRTALDTAWEGALFGSEHTWTWAHGTAHPHGEQVHDQLDWKRHQVHTALRIARDETRRSLSQLGELVHTVGPTLLVHNPLAWRRDIEIEVEALRDTPFEYDGEPLSAEVLAECNGLRTVRITVPDVPGFGYRALPVGAGRTLAPGAEDGAATGGAARDDQDWQPVPHTLECARWQVTLDPATGAVRGLRHRATGRELLDPQAPWRLGAVLHVVNGPDSLTRGDGTEHPHTGVPHEHPPAPRSSLLGRRLGPADGQVEVDLPELTVVAAQMRPVGVRRSYDGWRLRVVGTAPSLPQVEVDILLRDHTDRVDVRVHLVKERVLAKESVYVAFPFAAEQPTVRYDRQQGWVDPATDHTPGACHDWFTTQHGVVISAGPGGPAVAWTSADAPLFTAGDIVRGRWAEQFTPASGTIFSWVLNNYWPTNTPPEQDGTLTLRYAFTPLAAFDPVAASRFGREVRAAATVTEVTRLDKYDTDPRPLPASTATLLDLDLPDWVHATVATARDGHALLLRLQNLSGRAGRLRLPHPAGPDGHAVRCHADERPIAPLTPDQDGRLPVPLGPWQVVSLLLHPASPPTATS</sequence>
<dbReference type="GO" id="GO:0004559">
    <property type="term" value="F:alpha-mannosidase activity"/>
    <property type="evidence" value="ECO:0007669"/>
    <property type="project" value="InterPro"/>
</dbReference>
<dbReference type="Proteomes" id="UP000292274">
    <property type="component" value="Unassembled WGS sequence"/>
</dbReference>
<dbReference type="GO" id="GO:0006013">
    <property type="term" value="P:mannose metabolic process"/>
    <property type="evidence" value="ECO:0007669"/>
    <property type="project" value="InterPro"/>
</dbReference>
<reference evidence="3 4" key="1">
    <citation type="submission" date="2019-02" db="EMBL/GenBank/DDBJ databases">
        <title>Jishengella sp. nov., isolated from a root of Zingiber montanum.</title>
        <authorList>
            <person name="Kuncharoen N."/>
            <person name="Kudo T."/>
            <person name="Masahiro Y."/>
            <person name="Ohkuma M."/>
            <person name="Tanasupawat S."/>
        </authorList>
    </citation>
    <scope>NUCLEOTIDE SEQUENCE [LARGE SCALE GENOMIC DNA]</scope>
    <source>
        <strain evidence="3 4">PLAI 1-1</strain>
    </source>
</reference>
<dbReference type="AlphaFoldDB" id="A0A4R0GMX9"/>